<protein>
    <submittedName>
        <fullName evidence="1">Uncharacterized protein</fullName>
    </submittedName>
</protein>
<organism evidence="1">
    <name type="scientific">bioreactor metagenome</name>
    <dbReference type="NCBI Taxonomy" id="1076179"/>
    <lineage>
        <taxon>unclassified sequences</taxon>
        <taxon>metagenomes</taxon>
        <taxon>ecological metagenomes</taxon>
    </lineage>
</organism>
<accession>A0A645D774</accession>
<sequence>MRFFPRMDLSTPAIAMLLDSVPPEVKSSSLAEQPRAAARFARANSTAFSAATAGLYALAGL</sequence>
<gene>
    <name evidence="1" type="ORF">SDC9_132272</name>
</gene>
<proteinExistence type="predicted"/>
<evidence type="ECO:0000313" key="1">
    <source>
        <dbReference type="EMBL" id="MPM85194.1"/>
    </source>
</evidence>
<comment type="caution">
    <text evidence="1">The sequence shown here is derived from an EMBL/GenBank/DDBJ whole genome shotgun (WGS) entry which is preliminary data.</text>
</comment>
<dbReference type="AlphaFoldDB" id="A0A645D774"/>
<dbReference type="EMBL" id="VSSQ01033557">
    <property type="protein sequence ID" value="MPM85194.1"/>
    <property type="molecule type" value="Genomic_DNA"/>
</dbReference>
<name>A0A645D774_9ZZZZ</name>
<reference evidence="1" key="1">
    <citation type="submission" date="2019-08" db="EMBL/GenBank/DDBJ databases">
        <authorList>
            <person name="Kucharzyk K."/>
            <person name="Murdoch R.W."/>
            <person name="Higgins S."/>
            <person name="Loffler F."/>
        </authorList>
    </citation>
    <scope>NUCLEOTIDE SEQUENCE</scope>
</reference>